<protein>
    <submittedName>
        <fullName evidence="4">Amidohydrolase</fullName>
    </submittedName>
</protein>
<evidence type="ECO:0000256" key="1">
    <source>
        <dbReference type="ARBA" id="ARBA00022801"/>
    </source>
</evidence>
<evidence type="ECO:0000256" key="2">
    <source>
        <dbReference type="PIRSR" id="PIRSR005962-1"/>
    </source>
</evidence>
<feature type="binding site" evidence="2">
    <location>
        <position position="101"/>
    </location>
    <ligand>
        <name>Mn(2+)</name>
        <dbReference type="ChEBI" id="CHEBI:29035"/>
        <label>2</label>
    </ligand>
</feature>
<dbReference type="STRING" id="36842.SAMN02194393_02274"/>
<evidence type="ECO:0000313" key="5">
    <source>
        <dbReference type="Proteomes" id="UP000190285"/>
    </source>
</evidence>
<proteinExistence type="predicted"/>
<dbReference type="GO" id="GO:0050118">
    <property type="term" value="F:N-acetyldiaminopimelate deacetylase activity"/>
    <property type="evidence" value="ECO:0007669"/>
    <property type="project" value="UniProtKB-ARBA"/>
</dbReference>
<keyword evidence="5" id="KW-1185">Reference proteome</keyword>
<dbReference type="SUPFAM" id="SSF53187">
    <property type="entry name" value="Zn-dependent exopeptidases"/>
    <property type="match status" value="1"/>
</dbReference>
<dbReference type="Pfam" id="PF07687">
    <property type="entry name" value="M20_dimer"/>
    <property type="match status" value="1"/>
</dbReference>
<dbReference type="GO" id="GO:0019877">
    <property type="term" value="P:diaminopimelate biosynthetic process"/>
    <property type="evidence" value="ECO:0007669"/>
    <property type="project" value="UniProtKB-ARBA"/>
</dbReference>
<keyword evidence="2" id="KW-0464">Manganese</keyword>
<accession>A0A1T5L0W4</accession>
<dbReference type="InterPro" id="IPR017439">
    <property type="entry name" value="Amidohydrolase"/>
</dbReference>
<feature type="binding site" evidence="2">
    <location>
        <position position="364"/>
    </location>
    <ligand>
        <name>Mn(2+)</name>
        <dbReference type="ChEBI" id="CHEBI:29035"/>
        <label>2</label>
    </ligand>
</feature>
<feature type="binding site" evidence="2">
    <location>
        <position position="163"/>
    </location>
    <ligand>
        <name>Mn(2+)</name>
        <dbReference type="ChEBI" id="CHEBI:29035"/>
        <label>2</label>
    </ligand>
</feature>
<dbReference type="AlphaFoldDB" id="A0A1T5L0W4"/>
<sequence>MVSLNDVKVVHEDIKSYYKTLHACPELGFEEYETSAFIAKKLQEFGLEVTKNVAKTGVIGVIKGGEIDKTLMLRADIDGLPLKEESGLEYASKNEGKMHACGHDAHVSMLLGAAKYLSENRHLVKGTVKFVFQPAEEGPAPGGASVMIKEGVLDDVSTCLAIHVSPLYKTGEIMVQQKEAMASTDFFKVEITGKGGHGSSPHSAIDPIPALTEIMAAFNLLPSREIDPLDPCVVTIGTVNTVSSSWNIIPEKIEITGTFRTFSTEVRETINKRLKEISGNIAAAHRCTAVYTRGKGYMPTINNDTIVEFVVSTAKRYLCKDKIFLETKPFTGGEDVGAYFKKVPGALIWLGCANPNKESPVSLHNPRFKVDLEALAVGVQVHVNNVISFFE</sequence>
<feature type="domain" description="Peptidase M20 dimerisation" evidence="3">
    <location>
        <begin position="187"/>
        <end position="283"/>
    </location>
</feature>
<dbReference type="OrthoDB" id="9776731at2"/>
<dbReference type="Gene3D" id="3.30.70.360">
    <property type="match status" value="1"/>
</dbReference>
<dbReference type="EMBL" id="FUZT01000005">
    <property type="protein sequence ID" value="SKC69550.1"/>
    <property type="molecule type" value="Genomic_DNA"/>
</dbReference>
<feature type="binding site" evidence="2">
    <location>
        <position position="103"/>
    </location>
    <ligand>
        <name>Mn(2+)</name>
        <dbReference type="ChEBI" id="CHEBI:29035"/>
        <label>2</label>
    </ligand>
</feature>
<name>A0A1T5L0W4_9FIRM</name>
<evidence type="ECO:0000313" key="4">
    <source>
        <dbReference type="EMBL" id="SKC69550.1"/>
    </source>
</evidence>
<comment type="cofactor">
    <cofactor evidence="2">
        <name>Mn(2+)</name>
        <dbReference type="ChEBI" id="CHEBI:29035"/>
    </cofactor>
    <text evidence="2">The Mn(2+) ion enhances activity.</text>
</comment>
<dbReference type="FunFam" id="3.30.70.360:FF:000001">
    <property type="entry name" value="N-acetyldiaminopimelate deacetylase"/>
    <property type="match status" value="1"/>
</dbReference>
<evidence type="ECO:0000259" key="3">
    <source>
        <dbReference type="Pfam" id="PF07687"/>
    </source>
</evidence>
<dbReference type="PANTHER" id="PTHR11014:SF63">
    <property type="entry name" value="METALLOPEPTIDASE, PUTATIVE (AFU_ORTHOLOGUE AFUA_6G09600)-RELATED"/>
    <property type="match status" value="1"/>
</dbReference>
<dbReference type="PIRSF" id="PIRSF005962">
    <property type="entry name" value="Pept_M20D_amidohydro"/>
    <property type="match status" value="1"/>
</dbReference>
<dbReference type="InterPro" id="IPR036264">
    <property type="entry name" value="Bact_exopeptidase_dim_dom"/>
</dbReference>
<reference evidence="4 5" key="1">
    <citation type="submission" date="2017-02" db="EMBL/GenBank/DDBJ databases">
        <authorList>
            <person name="Peterson S.W."/>
        </authorList>
    </citation>
    <scope>NUCLEOTIDE SEQUENCE [LARGE SCALE GENOMIC DNA]</scope>
    <source>
        <strain evidence="4 5">M1</strain>
    </source>
</reference>
<keyword evidence="1 4" id="KW-0378">Hydrolase</keyword>
<keyword evidence="2" id="KW-0479">Metal-binding</keyword>
<feature type="binding site" evidence="2">
    <location>
        <position position="137"/>
    </location>
    <ligand>
        <name>Mn(2+)</name>
        <dbReference type="ChEBI" id="CHEBI:29035"/>
        <label>2</label>
    </ligand>
</feature>
<dbReference type="PANTHER" id="PTHR11014">
    <property type="entry name" value="PEPTIDASE M20 FAMILY MEMBER"/>
    <property type="match status" value="1"/>
</dbReference>
<dbReference type="InterPro" id="IPR011650">
    <property type="entry name" value="Peptidase_M20_dimer"/>
</dbReference>
<dbReference type="RefSeq" id="WP_079491732.1">
    <property type="nucleotide sequence ID" value="NZ_FUZT01000005.1"/>
</dbReference>
<dbReference type="InterPro" id="IPR002933">
    <property type="entry name" value="Peptidase_M20"/>
</dbReference>
<dbReference type="GO" id="GO:0046872">
    <property type="term" value="F:metal ion binding"/>
    <property type="evidence" value="ECO:0007669"/>
    <property type="project" value="UniProtKB-KW"/>
</dbReference>
<dbReference type="NCBIfam" id="TIGR01891">
    <property type="entry name" value="amidohydrolases"/>
    <property type="match status" value="1"/>
</dbReference>
<dbReference type="SUPFAM" id="SSF55031">
    <property type="entry name" value="Bacterial exopeptidase dimerisation domain"/>
    <property type="match status" value="1"/>
</dbReference>
<dbReference type="Proteomes" id="UP000190285">
    <property type="component" value="Unassembled WGS sequence"/>
</dbReference>
<dbReference type="Pfam" id="PF01546">
    <property type="entry name" value="Peptidase_M20"/>
    <property type="match status" value="1"/>
</dbReference>
<gene>
    <name evidence="4" type="ORF">SAMN02194393_02274</name>
</gene>
<organism evidence="4 5">
    <name type="scientific">Maledivibacter halophilus</name>
    <dbReference type="NCBI Taxonomy" id="36842"/>
    <lineage>
        <taxon>Bacteria</taxon>
        <taxon>Bacillati</taxon>
        <taxon>Bacillota</taxon>
        <taxon>Clostridia</taxon>
        <taxon>Peptostreptococcales</taxon>
        <taxon>Caminicellaceae</taxon>
        <taxon>Maledivibacter</taxon>
    </lineage>
</organism>
<dbReference type="Gene3D" id="3.40.630.10">
    <property type="entry name" value="Zn peptidases"/>
    <property type="match status" value="1"/>
</dbReference>